<sequence>MTRTPAQRALSGRALSSPAVLPLLLAVSLALLSLPEVAGFVVRALGLQAGTPVPAGRLAWLARQHLALALAGFCLAGGAGLGLGILATRAAGASMRATLDTLAAAAQAVPPLVVVALALPVIGFGAPPILLALAAYGLMPVMRGTVGALATVPEEVRRAAIGMGLTPTQTLLRVELPLAAGPILEALRVVLVLAVATAAIGALAGAQTLGTPIIVGLQNQNTLALVQGAAAAAALAFLADAAWLAAATGLGRLLR</sequence>
<dbReference type="GO" id="GO:0055085">
    <property type="term" value="P:transmembrane transport"/>
    <property type="evidence" value="ECO:0007669"/>
    <property type="project" value="InterPro"/>
</dbReference>
<evidence type="ECO:0000256" key="5">
    <source>
        <dbReference type="ARBA" id="ARBA00023136"/>
    </source>
</evidence>
<feature type="transmembrane region" description="Helical" evidence="6">
    <location>
        <begin position="20"/>
        <end position="45"/>
    </location>
</feature>
<keyword evidence="2 6" id="KW-0813">Transport</keyword>
<name>A0A2R4WF06_9HYPH</name>
<keyword evidence="4 6" id="KW-1133">Transmembrane helix</keyword>
<feature type="domain" description="ABC transmembrane type-1" evidence="7">
    <location>
        <begin position="62"/>
        <end position="248"/>
    </location>
</feature>
<accession>A0A2R4WF06</accession>
<dbReference type="KEGG" id="mee:DA075_03560"/>
<dbReference type="GO" id="GO:0005886">
    <property type="term" value="C:plasma membrane"/>
    <property type="evidence" value="ECO:0007669"/>
    <property type="project" value="UniProtKB-SubCell"/>
</dbReference>
<keyword evidence="3 6" id="KW-0812">Transmembrane</keyword>
<dbReference type="InterPro" id="IPR035906">
    <property type="entry name" value="MetI-like_sf"/>
</dbReference>
<evidence type="ECO:0000259" key="7">
    <source>
        <dbReference type="PROSITE" id="PS50928"/>
    </source>
</evidence>
<dbReference type="Gene3D" id="1.10.3720.10">
    <property type="entry name" value="MetI-like"/>
    <property type="match status" value="1"/>
</dbReference>
<organism evidence="8 9">
    <name type="scientific">Methylobacterium currus</name>
    <dbReference type="NCBI Taxonomy" id="2051553"/>
    <lineage>
        <taxon>Bacteria</taxon>
        <taxon>Pseudomonadati</taxon>
        <taxon>Pseudomonadota</taxon>
        <taxon>Alphaproteobacteria</taxon>
        <taxon>Hyphomicrobiales</taxon>
        <taxon>Methylobacteriaceae</taxon>
        <taxon>Methylobacterium</taxon>
    </lineage>
</organism>
<dbReference type="PANTHER" id="PTHR30177">
    <property type="entry name" value="GLYCINE BETAINE/L-PROLINE TRANSPORT SYSTEM PERMEASE PROTEIN PROW"/>
    <property type="match status" value="1"/>
</dbReference>
<keyword evidence="9" id="KW-1185">Reference proteome</keyword>
<dbReference type="AlphaFoldDB" id="A0A2R4WF06"/>
<evidence type="ECO:0000256" key="2">
    <source>
        <dbReference type="ARBA" id="ARBA00022448"/>
    </source>
</evidence>
<feature type="transmembrane region" description="Helical" evidence="6">
    <location>
        <begin position="224"/>
        <end position="246"/>
    </location>
</feature>
<dbReference type="CDD" id="cd06261">
    <property type="entry name" value="TM_PBP2"/>
    <property type="match status" value="1"/>
</dbReference>
<evidence type="ECO:0000256" key="1">
    <source>
        <dbReference type="ARBA" id="ARBA00004651"/>
    </source>
</evidence>
<dbReference type="OrthoDB" id="9801163at2"/>
<feature type="transmembrane region" description="Helical" evidence="6">
    <location>
        <begin position="66"/>
        <end position="88"/>
    </location>
</feature>
<evidence type="ECO:0000256" key="4">
    <source>
        <dbReference type="ARBA" id="ARBA00022989"/>
    </source>
</evidence>
<comment type="subcellular location">
    <subcellularLocation>
        <location evidence="1 6">Cell membrane</location>
        <topology evidence="1 6">Multi-pass membrane protein</topology>
    </subcellularLocation>
</comment>
<dbReference type="PROSITE" id="PS50928">
    <property type="entry name" value="ABC_TM1"/>
    <property type="match status" value="1"/>
</dbReference>
<evidence type="ECO:0000313" key="8">
    <source>
        <dbReference type="EMBL" id="AWB20123.1"/>
    </source>
</evidence>
<evidence type="ECO:0000313" key="9">
    <source>
        <dbReference type="Proteomes" id="UP000244755"/>
    </source>
</evidence>
<dbReference type="RefSeq" id="WP_099952038.1">
    <property type="nucleotide sequence ID" value="NZ_CP028843.1"/>
</dbReference>
<feature type="transmembrane region" description="Helical" evidence="6">
    <location>
        <begin position="108"/>
        <end position="133"/>
    </location>
</feature>
<dbReference type="InterPro" id="IPR000515">
    <property type="entry name" value="MetI-like"/>
</dbReference>
<comment type="similarity">
    <text evidence="6">Belongs to the binding-protein-dependent transport system permease family.</text>
</comment>
<dbReference type="Proteomes" id="UP000244755">
    <property type="component" value="Chromosome 1"/>
</dbReference>
<protein>
    <submittedName>
        <fullName evidence="8">ABC transporter permease</fullName>
    </submittedName>
</protein>
<dbReference type="SUPFAM" id="SSF161098">
    <property type="entry name" value="MetI-like"/>
    <property type="match status" value="1"/>
</dbReference>
<dbReference type="EMBL" id="CP028843">
    <property type="protein sequence ID" value="AWB20123.1"/>
    <property type="molecule type" value="Genomic_DNA"/>
</dbReference>
<dbReference type="PANTHER" id="PTHR30177:SF32">
    <property type="entry name" value="GLYCINE BETAINE UPTAKE SYSTEM PERMEASE PROTEIN YEHW"/>
    <property type="match status" value="1"/>
</dbReference>
<reference evidence="8 9" key="1">
    <citation type="submission" date="2018-04" db="EMBL/GenBank/DDBJ databases">
        <title>Methylobacterium sp. PR1016A genome.</title>
        <authorList>
            <person name="Park W."/>
        </authorList>
    </citation>
    <scope>NUCLEOTIDE SEQUENCE [LARGE SCALE GENOMIC DNA]</scope>
    <source>
        <strain evidence="8 9">PR1016A</strain>
    </source>
</reference>
<evidence type="ECO:0000256" key="3">
    <source>
        <dbReference type="ARBA" id="ARBA00022692"/>
    </source>
</evidence>
<gene>
    <name evidence="8" type="ORF">DA075_03560</name>
</gene>
<evidence type="ECO:0000256" key="6">
    <source>
        <dbReference type="RuleBase" id="RU363032"/>
    </source>
</evidence>
<keyword evidence="5 6" id="KW-0472">Membrane</keyword>
<proteinExistence type="inferred from homology"/>
<dbReference type="InterPro" id="IPR051204">
    <property type="entry name" value="ABC_transp_perm/SBD"/>
</dbReference>
<dbReference type="Pfam" id="PF00528">
    <property type="entry name" value="BPD_transp_1"/>
    <property type="match status" value="1"/>
</dbReference>